<dbReference type="HOGENOM" id="CLU_2180404_0_0_9"/>
<dbReference type="KEGG" id="bts:Btus_2914"/>
<proteinExistence type="predicted"/>
<gene>
    <name evidence="1" type="ordered locus">Btus_2914</name>
</gene>
<dbReference type="STRING" id="562970.Btus_2914"/>
<reference evidence="1 2" key="1">
    <citation type="journal article" date="2011" name="Stand. Genomic Sci.">
        <title>Complete genome sequence of the thermophilic, hydrogen-oxidizing Bacillus tusciae type strain (T2) and reclassification in the new genus, Kyrpidia gen. nov. as Kyrpidia tusciae comb. nov. and emendation of the family Alicyclobacillaceae da Costa and Rainey, 2010.</title>
        <authorList>
            <person name="Klenk H.P."/>
            <person name="Lapidus A."/>
            <person name="Chertkov O."/>
            <person name="Copeland A."/>
            <person name="Del Rio T.G."/>
            <person name="Nolan M."/>
            <person name="Lucas S."/>
            <person name="Chen F."/>
            <person name="Tice H."/>
            <person name="Cheng J.F."/>
            <person name="Han C."/>
            <person name="Bruce D."/>
            <person name="Goodwin L."/>
            <person name="Pitluck S."/>
            <person name="Pati A."/>
            <person name="Ivanova N."/>
            <person name="Mavromatis K."/>
            <person name="Daum C."/>
            <person name="Chen A."/>
            <person name="Palaniappan K."/>
            <person name="Chang Y.J."/>
            <person name="Land M."/>
            <person name="Hauser L."/>
            <person name="Jeffries C.D."/>
            <person name="Detter J.C."/>
            <person name="Rohde M."/>
            <person name="Abt B."/>
            <person name="Pukall R."/>
            <person name="Goker M."/>
            <person name="Bristow J."/>
            <person name="Markowitz V."/>
            <person name="Hugenholtz P."/>
            <person name="Eisen J.A."/>
        </authorList>
    </citation>
    <scope>NUCLEOTIDE SEQUENCE [LARGE SCALE GENOMIC DNA]</scope>
    <source>
        <strain evidence="1 2">DSM 2912</strain>
    </source>
</reference>
<organism evidence="1 2">
    <name type="scientific">Kyrpidia tusciae (strain DSM 2912 / NBRC 15312 / T2)</name>
    <name type="common">Bacillus tusciae</name>
    <dbReference type="NCBI Taxonomy" id="562970"/>
    <lineage>
        <taxon>Bacteria</taxon>
        <taxon>Bacillati</taxon>
        <taxon>Bacillota</taxon>
        <taxon>Bacilli</taxon>
        <taxon>Bacillales</taxon>
        <taxon>Alicyclobacillaceae</taxon>
        <taxon>Kyrpidia</taxon>
    </lineage>
</organism>
<sequence length="109" mass="13195">MEWGLEGNDDENRKHHAPYVLNASLSRKTWRAWWACWMPSWKDLKRCCENDGWELYKDTDHYYYRKFMPDGTIKRTKVSKGTGEIKGHLWKTIPKKQLHVTQEYFNSKI</sequence>
<dbReference type="RefSeq" id="WP_013076831.1">
    <property type="nucleotide sequence ID" value="NC_014098.1"/>
</dbReference>
<dbReference type="EMBL" id="CP002017">
    <property type="protein sequence ID" value="ADG07550.1"/>
    <property type="molecule type" value="Genomic_DNA"/>
</dbReference>
<keyword evidence="2" id="KW-1185">Reference proteome</keyword>
<dbReference type="AlphaFoldDB" id="D5WVK7"/>
<evidence type="ECO:0000313" key="1">
    <source>
        <dbReference type="EMBL" id="ADG07550.1"/>
    </source>
</evidence>
<dbReference type="Proteomes" id="UP000002368">
    <property type="component" value="Chromosome"/>
</dbReference>
<name>D5WVK7_KYRT2</name>
<evidence type="ECO:0000313" key="2">
    <source>
        <dbReference type="Proteomes" id="UP000002368"/>
    </source>
</evidence>
<protein>
    <submittedName>
        <fullName evidence="1">Uncharacterized protein</fullName>
    </submittedName>
</protein>
<accession>D5WVK7</accession>
<dbReference type="eggNOG" id="COG1724">
    <property type="taxonomic scope" value="Bacteria"/>
</dbReference>